<proteinExistence type="predicted"/>
<gene>
    <name evidence="1" type="ORF">GCM10009433_24100</name>
</gene>
<evidence type="ECO:0000313" key="2">
    <source>
        <dbReference type="Proteomes" id="UP001500185"/>
    </source>
</evidence>
<comment type="caution">
    <text evidence="1">The sequence shown here is derived from an EMBL/GenBank/DDBJ whole genome shotgun (WGS) entry which is preliminary data.</text>
</comment>
<reference evidence="1 2" key="1">
    <citation type="journal article" date="2019" name="Int. J. Syst. Evol. Microbiol.">
        <title>The Global Catalogue of Microorganisms (GCM) 10K type strain sequencing project: providing services to taxonomists for standard genome sequencing and annotation.</title>
        <authorList>
            <consortium name="The Broad Institute Genomics Platform"/>
            <consortium name="The Broad Institute Genome Sequencing Center for Infectious Disease"/>
            <person name="Wu L."/>
            <person name="Ma J."/>
        </authorList>
    </citation>
    <scope>NUCLEOTIDE SEQUENCE [LARGE SCALE GENOMIC DNA]</scope>
    <source>
        <strain evidence="1 2">JCM 16231</strain>
    </source>
</reference>
<accession>A0ABN1KDY7</accession>
<dbReference type="Proteomes" id="UP001500185">
    <property type="component" value="Unassembled WGS sequence"/>
</dbReference>
<organism evidence="1 2">
    <name type="scientific">Psychroflexus lacisalsi</name>
    <dbReference type="NCBI Taxonomy" id="503928"/>
    <lineage>
        <taxon>Bacteria</taxon>
        <taxon>Pseudomonadati</taxon>
        <taxon>Bacteroidota</taxon>
        <taxon>Flavobacteriia</taxon>
        <taxon>Flavobacteriales</taxon>
        <taxon>Flavobacteriaceae</taxon>
        <taxon>Psychroflexus</taxon>
    </lineage>
</organism>
<dbReference type="RefSeq" id="WP_224454595.1">
    <property type="nucleotide sequence ID" value="NZ_BAAAGG010000022.1"/>
</dbReference>
<dbReference type="InterPro" id="IPR014710">
    <property type="entry name" value="RmlC-like_jellyroll"/>
</dbReference>
<dbReference type="EMBL" id="BAAAGG010000022">
    <property type="protein sequence ID" value="GAA0763100.1"/>
    <property type="molecule type" value="Genomic_DNA"/>
</dbReference>
<sequence>MKNASLTQNLKFNKDKPLITILFETDFTKEIRIALHQGTTMKEHKTSFPIVIEIHDGEIDFGVSGEIKNMTKGDLIALEANVPHDLLAKKNTIVRLTLTKQDKSERVQDVVNQ</sequence>
<dbReference type="Gene3D" id="2.60.120.10">
    <property type="entry name" value="Jelly Rolls"/>
    <property type="match status" value="1"/>
</dbReference>
<protein>
    <recommendedName>
        <fullName evidence="3">Cupin</fullName>
    </recommendedName>
</protein>
<dbReference type="SUPFAM" id="SSF51182">
    <property type="entry name" value="RmlC-like cupins"/>
    <property type="match status" value="1"/>
</dbReference>
<dbReference type="InterPro" id="IPR011051">
    <property type="entry name" value="RmlC_Cupin_sf"/>
</dbReference>
<keyword evidence="2" id="KW-1185">Reference proteome</keyword>
<evidence type="ECO:0000313" key="1">
    <source>
        <dbReference type="EMBL" id="GAA0763100.1"/>
    </source>
</evidence>
<name>A0ABN1KDY7_9FLAO</name>
<evidence type="ECO:0008006" key="3">
    <source>
        <dbReference type="Google" id="ProtNLM"/>
    </source>
</evidence>